<accession>A0A090AGR6</accession>
<proteinExistence type="predicted"/>
<keyword evidence="2" id="KW-1185">Reference proteome</keyword>
<evidence type="ECO:0000313" key="2">
    <source>
        <dbReference type="Proteomes" id="UP000031623"/>
    </source>
</evidence>
<evidence type="ECO:0000313" key="1">
    <source>
        <dbReference type="EMBL" id="BAP56369.1"/>
    </source>
</evidence>
<dbReference type="STRING" id="40754.THII_2072"/>
<gene>
    <name evidence="1" type="ORF">THII_2072</name>
</gene>
<dbReference type="HOGENOM" id="CLU_1874494_0_0_6"/>
<reference evidence="1 2" key="1">
    <citation type="journal article" date="2014" name="ISME J.">
        <title>Ecophysiology of Thioploca ingrica as revealed by the complete genome sequence supplemented with proteomic evidence.</title>
        <authorList>
            <person name="Kojima H."/>
            <person name="Ogura Y."/>
            <person name="Yamamoto N."/>
            <person name="Togashi T."/>
            <person name="Mori H."/>
            <person name="Watanabe T."/>
            <person name="Nemoto F."/>
            <person name="Kurokawa K."/>
            <person name="Hayashi T."/>
            <person name="Fukui M."/>
        </authorList>
    </citation>
    <scope>NUCLEOTIDE SEQUENCE [LARGE SCALE GENOMIC DNA]</scope>
</reference>
<dbReference type="AlphaFoldDB" id="A0A090AGR6"/>
<dbReference type="KEGG" id="tig:THII_2072"/>
<name>A0A090AGR6_9GAMM</name>
<organism evidence="1 2">
    <name type="scientific">Thioploca ingrica</name>
    <dbReference type="NCBI Taxonomy" id="40754"/>
    <lineage>
        <taxon>Bacteria</taxon>
        <taxon>Pseudomonadati</taxon>
        <taxon>Pseudomonadota</taxon>
        <taxon>Gammaproteobacteria</taxon>
        <taxon>Thiotrichales</taxon>
        <taxon>Thiotrichaceae</taxon>
        <taxon>Thioploca</taxon>
    </lineage>
</organism>
<dbReference type="EMBL" id="AP014633">
    <property type="protein sequence ID" value="BAP56369.1"/>
    <property type="molecule type" value="Genomic_DNA"/>
</dbReference>
<sequence length="136" mass="15458">MLLFLWLSSLPQLSLGADHLQRLFTTPQQRIELNKAREKPPESELKPKLPEPPRYITFNGLVTRSVGPTTIWMNNESGSFQEGFKIEGQQRQGLIVPIQLAGQKKGFTLKPGQTLNTLNGEIQENFELEPNNYEPQ</sequence>
<dbReference type="Proteomes" id="UP000031623">
    <property type="component" value="Chromosome"/>
</dbReference>
<protein>
    <submittedName>
        <fullName evidence="1">Uncharacterized protein</fullName>
    </submittedName>
</protein>